<accession>A0A6F9DV40</accession>
<keyword evidence="7" id="KW-0479">Metal-binding</keyword>
<evidence type="ECO:0000256" key="5">
    <source>
        <dbReference type="ARBA" id="ARBA00022490"/>
    </source>
</evidence>
<dbReference type="PANTHER" id="PTHR12271">
    <property type="entry name" value="POLY A POLYMERASE CID PAP -RELATED"/>
    <property type="match status" value="1"/>
</dbReference>
<dbReference type="GO" id="GO:0031123">
    <property type="term" value="P:RNA 3'-end processing"/>
    <property type="evidence" value="ECO:0007669"/>
    <property type="project" value="TreeGrafter"/>
</dbReference>
<dbReference type="InterPro" id="IPR002058">
    <property type="entry name" value="PAP_assoc"/>
</dbReference>
<sequence>MSTKQNHLNTKLTIKSKNVKATNNKQMPKTKKQKQKKNAGVKPISAKEQKPPKRKRKRGKKKTKVQTINQKKLNICIRKSPNQFVDCIIISSDSETEQKYSKQQMENNTLGQRQLGLYQAGDAHCSSAPTRPGQKQNLKRKAPGLPESNENKRPCYTQTQISQPISGRQTQGTNQNRVVSQEMFMFLNYYEQKSELLRKKFELQQALENAIKFAMFPLATVHLVGSSINGFGRFDSDADICVVLDATKRNISRKESKKALYELEKLLRRAPFVKKLEIIHAKVQILKFVDHLSGMDCDVNINNLIGVRNTFLLFAYARYDPRVRPLALCVKAWAKNNDINDAKHATLSSYALVLMVIHYLQCGTQPAVLPSLQNLHPEMFSERIPICAVEAYSRRVPLVPSRNQQTLYELLRGFFRYFSCFDYDDKVISVRRGTKFSVENLPHSELWKQKPIKIEEPFDSNNVARAVHNYPKAQKIINEFRKASRTTELMDHLNVLIHGAPCC</sequence>
<evidence type="ECO:0000256" key="4">
    <source>
        <dbReference type="ARBA" id="ARBA00012388"/>
    </source>
</evidence>
<dbReference type="EC" id="2.7.7.19" evidence="4"/>
<keyword evidence="6" id="KW-0808">Transferase</keyword>
<comment type="cofactor">
    <cofactor evidence="2">
        <name>Mg(2+)</name>
        <dbReference type="ChEBI" id="CHEBI:18420"/>
    </cofactor>
</comment>
<dbReference type="InterPro" id="IPR043519">
    <property type="entry name" value="NT_sf"/>
</dbReference>
<comment type="similarity">
    <text evidence="9">Belongs to the DNA polymerase type-B-like family. GLD2 subfamily.</text>
</comment>
<dbReference type="Gene3D" id="1.10.1410.10">
    <property type="match status" value="1"/>
</dbReference>
<evidence type="ECO:0000256" key="3">
    <source>
        <dbReference type="ARBA" id="ARBA00004496"/>
    </source>
</evidence>
<dbReference type="Gene3D" id="3.30.460.10">
    <property type="entry name" value="Beta Polymerase, domain 2"/>
    <property type="match status" value="1"/>
</dbReference>
<feature type="compositionally biased region" description="Polar residues" evidence="10">
    <location>
        <begin position="1"/>
        <end position="22"/>
    </location>
</feature>
<evidence type="ECO:0000256" key="10">
    <source>
        <dbReference type="SAM" id="MobiDB-lite"/>
    </source>
</evidence>
<organism evidence="13">
    <name type="scientific">Phallusia mammillata</name>
    <dbReference type="NCBI Taxonomy" id="59560"/>
    <lineage>
        <taxon>Eukaryota</taxon>
        <taxon>Metazoa</taxon>
        <taxon>Chordata</taxon>
        <taxon>Tunicata</taxon>
        <taxon>Ascidiacea</taxon>
        <taxon>Phlebobranchia</taxon>
        <taxon>Ascidiidae</taxon>
        <taxon>Phallusia</taxon>
    </lineage>
</organism>
<feature type="compositionally biased region" description="Polar residues" evidence="10">
    <location>
        <begin position="127"/>
        <end position="136"/>
    </location>
</feature>
<proteinExistence type="evidence at transcript level"/>
<dbReference type="CDD" id="cd05402">
    <property type="entry name" value="NT_PAP_TUTase"/>
    <property type="match status" value="1"/>
</dbReference>
<evidence type="ECO:0000256" key="9">
    <source>
        <dbReference type="ARBA" id="ARBA00038491"/>
    </source>
</evidence>
<dbReference type="GO" id="GO:0046872">
    <property type="term" value="F:metal ion binding"/>
    <property type="evidence" value="ECO:0007669"/>
    <property type="project" value="UniProtKB-KW"/>
</dbReference>
<evidence type="ECO:0000256" key="1">
    <source>
        <dbReference type="ARBA" id="ARBA00001936"/>
    </source>
</evidence>
<evidence type="ECO:0000256" key="7">
    <source>
        <dbReference type="ARBA" id="ARBA00022723"/>
    </source>
</evidence>
<gene>
    <name evidence="13" type="primary">Tent2</name>
</gene>
<comment type="cofactor">
    <cofactor evidence="1">
        <name>Mn(2+)</name>
        <dbReference type="ChEBI" id="CHEBI:29035"/>
    </cofactor>
</comment>
<reference evidence="13" key="1">
    <citation type="submission" date="2020-04" db="EMBL/GenBank/DDBJ databases">
        <authorList>
            <person name="Neveu A P."/>
        </authorList>
    </citation>
    <scope>NUCLEOTIDE SEQUENCE</scope>
    <source>
        <tissue evidence="13">Whole embryo</tissue>
    </source>
</reference>
<evidence type="ECO:0000259" key="11">
    <source>
        <dbReference type="Pfam" id="PF03828"/>
    </source>
</evidence>
<keyword evidence="8" id="KW-0460">Magnesium</keyword>
<dbReference type="InterPro" id="IPR054708">
    <property type="entry name" value="MTPAP-like_central"/>
</dbReference>
<name>A0A6F9DV40_9ASCI</name>
<feature type="compositionally biased region" description="Basic residues" evidence="10">
    <location>
        <begin position="28"/>
        <end position="39"/>
    </location>
</feature>
<evidence type="ECO:0000259" key="12">
    <source>
        <dbReference type="Pfam" id="PF22600"/>
    </source>
</evidence>
<feature type="domain" description="Poly(A) RNA polymerase mitochondrial-like central palm" evidence="12">
    <location>
        <begin position="180"/>
        <end position="317"/>
    </location>
</feature>
<evidence type="ECO:0000313" key="13">
    <source>
        <dbReference type="EMBL" id="CAB3266898.1"/>
    </source>
</evidence>
<keyword evidence="5" id="KW-0963">Cytoplasm</keyword>
<evidence type="ECO:0000256" key="2">
    <source>
        <dbReference type="ARBA" id="ARBA00001946"/>
    </source>
</evidence>
<dbReference type="Pfam" id="PF03828">
    <property type="entry name" value="PAP_assoc"/>
    <property type="match status" value="1"/>
</dbReference>
<comment type="subcellular location">
    <subcellularLocation>
        <location evidence="3">Cytoplasm</location>
    </subcellularLocation>
</comment>
<evidence type="ECO:0000256" key="8">
    <source>
        <dbReference type="ARBA" id="ARBA00022842"/>
    </source>
</evidence>
<dbReference type="SUPFAM" id="SSF81631">
    <property type="entry name" value="PAP/OAS1 substrate-binding domain"/>
    <property type="match status" value="1"/>
</dbReference>
<dbReference type="PANTHER" id="PTHR12271:SF40">
    <property type="entry name" value="POLY(A) RNA POLYMERASE GLD2"/>
    <property type="match status" value="1"/>
</dbReference>
<dbReference type="GO" id="GO:1990817">
    <property type="term" value="F:poly(A) RNA polymerase activity"/>
    <property type="evidence" value="ECO:0007669"/>
    <property type="project" value="UniProtKB-EC"/>
</dbReference>
<dbReference type="Pfam" id="PF22600">
    <property type="entry name" value="MTPAP-like_central"/>
    <property type="match status" value="1"/>
</dbReference>
<evidence type="ECO:0000256" key="6">
    <source>
        <dbReference type="ARBA" id="ARBA00022679"/>
    </source>
</evidence>
<dbReference type="GO" id="GO:0005737">
    <property type="term" value="C:cytoplasm"/>
    <property type="evidence" value="ECO:0007669"/>
    <property type="project" value="UniProtKB-SubCell"/>
</dbReference>
<feature type="compositionally biased region" description="Basic residues" evidence="10">
    <location>
        <begin position="52"/>
        <end position="64"/>
    </location>
</feature>
<protein>
    <recommendedName>
        <fullName evidence="4">polynucleotide adenylyltransferase</fullName>
        <ecNumber evidence="4">2.7.7.19</ecNumber>
    </recommendedName>
</protein>
<feature type="domain" description="PAP-associated" evidence="11">
    <location>
        <begin position="408"/>
        <end position="462"/>
    </location>
</feature>
<dbReference type="EMBL" id="LR791036">
    <property type="protein sequence ID" value="CAB3266898.1"/>
    <property type="molecule type" value="mRNA"/>
</dbReference>
<feature type="region of interest" description="Disordered" evidence="10">
    <location>
        <begin position="123"/>
        <end position="155"/>
    </location>
</feature>
<feature type="region of interest" description="Disordered" evidence="10">
    <location>
        <begin position="1"/>
        <end position="67"/>
    </location>
</feature>
<dbReference type="AlphaFoldDB" id="A0A6F9DV40"/>
<dbReference type="SUPFAM" id="SSF81301">
    <property type="entry name" value="Nucleotidyltransferase"/>
    <property type="match status" value="1"/>
</dbReference>